<feature type="compositionally biased region" description="Basic and acidic residues" evidence="1">
    <location>
        <begin position="498"/>
        <end position="511"/>
    </location>
</feature>
<evidence type="ECO:0000313" key="4">
    <source>
        <dbReference type="EMBL" id="ORX85889.1"/>
    </source>
</evidence>
<dbReference type="STRING" id="1754192.A0A1Y1XJF1"/>
<dbReference type="OrthoDB" id="10547719at2759"/>
<feature type="compositionally biased region" description="Basic and acidic residues" evidence="1">
    <location>
        <begin position="465"/>
        <end position="491"/>
    </location>
</feature>
<keyword evidence="2" id="KW-0812">Transmembrane</keyword>
<feature type="compositionally biased region" description="Basic and acidic residues" evidence="1">
    <location>
        <begin position="597"/>
        <end position="607"/>
    </location>
</feature>
<feature type="compositionally biased region" description="Polar residues" evidence="1">
    <location>
        <begin position="363"/>
        <end position="374"/>
    </location>
</feature>
<feature type="compositionally biased region" description="Basic and acidic residues" evidence="1">
    <location>
        <begin position="572"/>
        <end position="590"/>
    </location>
</feature>
<comment type="caution">
    <text evidence="4">The sequence shown here is derived from an EMBL/GenBank/DDBJ whole genome shotgun (WGS) entry which is preliminary data.</text>
</comment>
<feature type="compositionally biased region" description="Polar residues" evidence="1">
    <location>
        <begin position="339"/>
        <end position="348"/>
    </location>
</feature>
<feature type="compositionally biased region" description="Polar residues" evidence="1">
    <location>
        <begin position="410"/>
        <end position="419"/>
    </location>
</feature>
<keyword evidence="3" id="KW-0732">Signal</keyword>
<accession>A0A1Y1XJF1</accession>
<feature type="compositionally biased region" description="Basic and acidic residues" evidence="1">
    <location>
        <begin position="614"/>
        <end position="628"/>
    </location>
</feature>
<feature type="compositionally biased region" description="Basic and acidic residues" evidence="1">
    <location>
        <begin position="524"/>
        <end position="538"/>
    </location>
</feature>
<dbReference type="AlphaFoldDB" id="A0A1Y1XJF1"/>
<feature type="signal peptide" evidence="3">
    <location>
        <begin position="1"/>
        <end position="19"/>
    </location>
</feature>
<reference evidence="4 5" key="2">
    <citation type="submission" date="2016-08" db="EMBL/GenBank/DDBJ databases">
        <title>Pervasive Adenine N6-methylation of Active Genes in Fungi.</title>
        <authorList>
            <consortium name="DOE Joint Genome Institute"/>
            <person name="Mondo S.J."/>
            <person name="Dannebaum R.O."/>
            <person name="Kuo R.C."/>
            <person name="Labutti K."/>
            <person name="Haridas S."/>
            <person name="Kuo A."/>
            <person name="Salamov A."/>
            <person name="Ahrendt S.R."/>
            <person name="Lipzen A."/>
            <person name="Sullivan W."/>
            <person name="Andreopoulos W.B."/>
            <person name="Clum A."/>
            <person name="Lindquist E."/>
            <person name="Daum C."/>
            <person name="Ramamoorthy G.K."/>
            <person name="Gryganskyi A."/>
            <person name="Culley D."/>
            <person name="Magnuson J.K."/>
            <person name="James T.Y."/>
            <person name="O'Malley M.A."/>
            <person name="Stajich J.E."/>
            <person name="Spatafora J.W."/>
            <person name="Visel A."/>
            <person name="Grigoriev I.V."/>
        </authorList>
    </citation>
    <scope>NUCLEOTIDE SEQUENCE [LARGE SCALE GENOMIC DNA]</scope>
    <source>
        <strain evidence="4 5">S4</strain>
    </source>
</reference>
<feature type="transmembrane region" description="Helical" evidence="2">
    <location>
        <begin position="268"/>
        <end position="290"/>
    </location>
</feature>
<evidence type="ECO:0000256" key="2">
    <source>
        <dbReference type="SAM" id="Phobius"/>
    </source>
</evidence>
<reference evidence="4 5" key="1">
    <citation type="submission" date="2016-08" db="EMBL/GenBank/DDBJ databases">
        <title>A Parts List for Fungal Cellulosomes Revealed by Comparative Genomics.</title>
        <authorList>
            <consortium name="DOE Joint Genome Institute"/>
            <person name="Haitjema C.H."/>
            <person name="Gilmore S.P."/>
            <person name="Henske J.K."/>
            <person name="Solomon K.V."/>
            <person name="De Groot R."/>
            <person name="Kuo A."/>
            <person name="Mondo S.J."/>
            <person name="Salamov A.A."/>
            <person name="Labutti K."/>
            <person name="Zhao Z."/>
            <person name="Chiniquy J."/>
            <person name="Barry K."/>
            <person name="Brewer H.M."/>
            <person name="Purvine S.O."/>
            <person name="Wright A.T."/>
            <person name="Boxma B."/>
            <person name="Van Alen T."/>
            <person name="Hackstein J.H."/>
            <person name="Baker S.E."/>
            <person name="Grigoriev I.V."/>
            <person name="O'Malley M.A."/>
        </authorList>
    </citation>
    <scope>NUCLEOTIDE SEQUENCE [LARGE SCALE GENOMIC DNA]</scope>
    <source>
        <strain evidence="4 5">S4</strain>
    </source>
</reference>
<feature type="region of interest" description="Disordered" evidence="1">
    <location>
        <begin position="409"/>
        <end position="660"/>
    </location>
</feature>
<keyword evidence="2" id="KW-0472">Membrane</keyword>
<gene>
    <name evidence="4" type="ORF">BCR32DRAFT_265321</name>
</gene>
<evidence type="ECO:0000313" key="5">
    <source>
        <dbReference type="Proteomes" id="UP000193944"/>
    </source>
</evidence>
<organism evidence="4 5">
    <name type="scientific">Anaeromyces robustus</name>
    <dbReference type="NCBI Taxonomy" id="1754192"/>
    <lineage>
        <taxon>Eukaryota</taxon>
        <taxon>Fungi</taxon>
        <taxon>Fungi incertae sedis</taxon>
        <taxon>Chytridiomycota</taxon>
        <taxon>Chytridiomycota incertae sedis</taxon>
        <taxon>Neocallimastigomycetes</taxon>
        <taxon>Neocallimastigales</taxon>
        <taxon>Neocallimastigaceae</taxon>
        <taxon>Anaeromyces</taxon>
    </lineage>
</organism>
<feature type="compositionally biased region" description="Low complexity" evidence="1">
    <location>
        <begin position="444"/>
        <end position="460"/>
    </location>
</feature>
<protein>
    <submittedName>
        <fullName evidence="4">Uncharacterized protein</fullName>
    </submittedName>
</protein>
<name>A0A1Y1XJF1_9FUNG</name>
<feature type="compositionally biased region" description="Low complexity" evidence="1">
    <location>
        <begin position="420"/>
        <end position="435"/>
    </location>
</feature>
<dbReference type="EMBL" id="MCFG01000028">
    <property type="protein sequence ID" value="ORX85889.1"/>
    <property type="molecule type" value="Genomic_DNA"/>
</dbReference>
<feature type="compositionally biased region" description="Basic and acidic residues" evidence="1">
    <location>
        <begin position="635"/>
        <end position="645"/>
    </location>
</feature>
<feature type="region of interest" description="Disordered" evidence="1">
    <location>
        <begin position="339"/>
        <end position="395"/>
    </location>
</feature>
<proteinExistence type="predicted"/>
<dbReference type="Proteomes" id="UP000193944">
    <property type="component" value="Unassembled WGS sequence"/>
</dbReference>
<feature type="compositionally biased region" description="Basic and acidic residues" evidence="1">
    <location>
        <begin position="548"/>
        <end position="561"/>
    </location>
</feature>
<sequence>MKFLLFLVFIICYISNILAEPILANSKYCTQYNKTSIYLDSEKINALDNNQYIYKDFKNLDVDVKLDYYIRYAHISTGICYPKSSKDVKPTDEIGNFTIGEETKDLRYFKTVACYYLYHEYLDRSKPQDEDEILNRPCDNKIIEFYNNFHAFVHDENNCPPPSDSSKVSVGDKNAVNTARYNFLVGLYNLYSTTNQDPSCNSLNINSELIRNKYNDEIYFCGFPNSEMKANYCSKKRYKSLEPCCYYDLTTIFNEESERTYEIYTKPLIIGISSFVICFLIGIPLSYIYIKDIRTQESIMKAVYEQEKMYQLQSKRQQAEMHSVYSGYSTDPYRPHSNYSSISHQQIVPPSPQHSLPVAGNMSIHSLNNSQNRIIRSPQPLPASPAGDISNFNRPPSIQFAEISLPAPATTPSLSNTPRISSHGSSKHSSIDISDNFNLPPLDIPASPEISISPSTPDSSFMPVPERDESSLNRHDILSTPYRDESIDRTKSNTLTVPRRDESSRVRHERPSSNYSNPVSLTVPRRDESSKVKHDIVYHHNTTPSVPLRDESNKVKHDRPVSIKSNESIENNTKDETKDEVKVEVKDEAKTTTSTTETKDEVKDEAKTTTTTTENKDEVKVEVKDEAKTTTTTTETKDEAKDETKTTTTTTTETKDEDKK</sequence>
<evidence type="ECO:0000256" key="1">
    <source>
        <dbReference type="SAM" id="MobiDB-lite"/>
    </source>
</evidence>
<keyword evidence="2" id="KW-1133">Transmembrane helix</keyword>
<evidence type="ECO:0000256" key="3">
    <source>
        <dbReference type="SAM" id="SignalP"/>
    </source>
</evidence>
<keyword evidence="5" id="KW-1185">Reference proteome</keyword>
<feature type="chain" id="PRO_5013141461" evidence="3">
    <location>
        <begin position="20"/>
        <end position="660"/>
    </location>
</feature>